<evidence type="ECO:0000256" key="3">
    <source>
        <dbReference type="ARBA" id="ARBA00022505"/>
    </source>
</evidence>
<dbReference type="InterPro" id="IPR006963">
    <property type="entry name" value="Mopterin_OxRdtase_4Fe-4S_dom"/>
</dbReference>
<dbReference type="PROSITE" id="PS51318">
    <property type="entry name" value="TAT"/>
    <property type="match status" value="1"/>
</dbReference>
<keyword evidence="8" id="KW-0411">Iron-sulfur</keyword>
<dbReference type="RefSeq" id="WP_216415059.1">
    <property type="nucleotide sequence ID" value="NZ_JAHLQK010000001.1"/>
</dbReference>
<keyword evidence="4" id="KW-0479">Metal-binding</keyword>
<dbReference type="InterPro" id="IPR019546">
    <property type="entry name" value="TAT_signal_bac_arc"/>
</dbReference>
<evidence type="ECO:0000256" key="2">
    <source>
        <dbReference type="ARBA" id="ARBA00022485"/>
    </source>
</evidence>
<dbReference type="InterPro" id="IPR006311">
    <property type="entry name" value="TAT_signal"/>
</dbReference>
<keyword evidence="5" id="KW-0732">Signal</keyword>
<evidence type="ECO:0000313" key="10">
    <source>
        <dbReference type="EMBL" id="MBU5675590.1"/>
    </source>
</evidence>
<protein>
    <submittedName>
        <fullName evidence="10">Molybdopterin-dependent oxidoreductase</fullName>
    </submittedName>
</protein>
<evidence type="ECO:0000256" key="7">
    <source>
        <dbReference type="ARBA" id="ARBA00023004"/>
    </source>
</evidence>
<reference evidence="10 11" key="1">
    <citation type="submission" date="2021-06" db="EMBL/GenBank/DDBJ databases">
        <authorList>
            <person name="Sun Q."/>
            <person name="Li D."/>
        </authorList>
    </citation>
    <scope>NUCLEOTIDE SEQUENCE [LARGE SCALE GENOMIC DNA]</scope>
    <source>
        <strain evidence="10 11">MSJ-5</strain>
    </source>
</reference>
<keyword evidence="6" id="KW-0560">Oxidoreductase</keyword>
<dbReference type="Pfam" id="PF01568">
    <property type="entry name" value="Molydop_binding"/>
    <property type="match status" value="1"/>
</dbReference>
<dbReference type="Proteomes" id="UP000779508">
    <property type="component" value="Unassembled WGS sequence"/>
</dbReference>
<dbReference type="Pfam" id="PF00384">
    <property type="entry name" value="Molybdopterin"/>
    <property type="match status" value="1"/>
</dbReference>
<evidence type="ECO:0000313" key="11">
    <source>
        <dbReference type="Proteomes" id="UP000779508"/>
    </source>
</evidence>
<comment type="caution">
    <text evidence="10">The sequence shown here is derived from an EMBL/GenBank/DDBJ whole genome shotgun (WGS) entry which is preliminary data.</text>
</comment>
<keyword evidence="3" id="KW-0500">Molybdenum</keyword>
<evidence type="ECO:0000259" key="9">
    <source>
        <dbReference type="PROSITE" id="PS51669"/>
    </source>
</evidence>
<proteinExistence type="inferred from homology"/>
<keyword evidence="7" id="KW-0408">Iron</keyword>
<name>A0ABS6FZC3_9FIRM</name>
<dbReference type="PROSITE" id="PS51669">
    <property type="entry name" value="4FE4S_MOW_BIS_MGD"/>
    <property type="match status" value="1"/>
</dbReference>
<keyword evidence="2" id="KW-0004">4Fe-4S</keyword>
<evidence type="ECO:0000256" key="8">
    <source>
        <dbReference type="ARBA" id="ARBA00023014"/>
    </source>
</evidence>
<sequence>MNLMKLWEKHISRRSFLKASGVATGTMLFLSGCNQSKDDDVEADSITNVETVSANTENVTVVPTACYMCAIYCGAKAVVGDEGRVLRIEPNKKDLTSGGGLCPKGNSGVQLLYDADRLKYPMKKTGQYQWEKISWDEAFDTIYEKLTDIKEKYGPETLILMNRRGHYASLLKGFASNYGTPNGPFGSGSICEGGKRVGNKLVLNNTSALADYKNSKYIILMGANQMEAPRYRLAFPKEIIEAKRNGAKLVVVDPRFAYSSAKADEYLPITPGTDAALLMGMAHVIIKENIYDKEFVENYGQGFDIYKKEVLKDKYKPENVEKITGIAAETIIRIAREFATAESAVVDSSSGLYMWSNAVQNQQALQSLNALVGSICKKGGMVYPRGGKTNSIEFTNNATEKKYYAQAGYPSYKGNPHDGNRNIFPAAILTPEAVPAGPLSNAKTTSVNNGNGIKAAIIYNTEPVGAQMNGKLTKEAMEKLEFGIVIDLYLTQTAEVLPVGGIVLPECTYLERTIVNKPTSFVPYLNINQKVTEPQWESKSGHWIFVKLGKRFGYEDFMAMDENDEVGAARDSIEGVEQADGSFADWDELTREGVWIGKDIEPKYGDYDKLKDGKFQFALVGELDEVQELYLKVGGGVTAEYVEPKNRPSKEYPLYFMAGGKVIWHTQTSTRNIPYLMQSFDKNAIVKDTNYLIISPTDAEERGIKSGDRVLVKSKTNEVEVETLVSERVPKGYTHMTHGFGHDAPTLTLANNKGANCSLLVDEKRMDLANCLTAKEETCQVYKI</sequence>
<dbReference type="NCBIfam" id="TIGR01409">
    <property type="entry name" value="TAT_signal_seq"/>
    <property type="match status" value="1"/>
</dbReference>
<accession>A0ABS6FZC3</accession>
<gene>
    <name evidence="10" type="ORF">KQI88_04090</name>
</gene>
<dbReference type="InterPro" id="IPR050612">
    <property type="entry name" value="Prok_Mopterin_Oxidored"/>
</dbReference>
<dbReference type="SMART" id="SM00926">
    <property type="entry name" value="Molybdop_Fe4S4"/>
    <property type="match status" value="1"/>
</dbReference>
<dbReference type="PANTHER" id="PTHR43742:SF9">
    <property type="entry name" value="TETRATHIONATE REDUCTASE SUBUNIT A"/>
    <property type="match status" value="1"/>
</dbReference>
<dbReference type="EMBL" id="JAHLQK010000001">
    <property type="protein sequence ID" value="MBU5675590.1"/>
    <property type="molecule type" value="Genomic_DNA"/>
</dbReference>
<dbReference type="InterPro" id="IPR006657">
    <property type="entry name" value="MoPterin_dinucl-bd_dom"/>
</dbReference>
<evidence type="ECO:0000256" key="5">
    <source>
        <dbReference type="ARBA" id="ARBA00022729"/>
    </source>
</evidence>
<evidence type="ECO:0000256" key="4">
    <source>
        <dbReference type="ARBA" id="ARBA00022723"/>
    </source>
</evidence>
<dbReference type="InterPro" id="IPR006656">
    <property type="entry name" value="Mopterin_OxRdtase"/>
</dbReference>
<evidence type="ECO:0000256" key="6">
    <source>
        <dbReference type="ARBA" id="ARBA00023002"/>
    </source>
</evidence>
<keyword evidence="11" id="KW-1185">Reference proteome</keyword>
<dbReference type="PROSITE" id="PS51257">
    <property type="entry name" value="PROKAR_LIPOPROTEIN"/>
    <property type="match status" value="1"/>
</dbReference>
<feature type="domain" description="4Fe-4S Mo/W bis-MGD-type" evidence="9">
    <location>
        <begin position="59"/>
        <end position="116"/>
    </location>
</feature>
<organism evidence="10 11">
    <name type="scientific">Alkaliphilus flagellatus</name>
    <dbReference type="NCBI Taxonomy" id="2841507"/>
    <lineage>
        <taxon>Bacteria</taxon>
        <taxon>Bacillati</taxon>
        <taxon>Bacillota</taxon>
        <taxon>Clostridia</taxon>
        <taxon>Peptostreptococcales</taxon>
        <taxon>Natronincolaceae</taxon>
        <taxon>Alkaliphilus</taxon>
    </lineage>
</organism>
<comment type="similarity">
    <text evidence="1">Belongs to the prokaryotic molybdopterin-containing oxidoreductase family.</text>
</comment>
<dbReference type="Pfam" id="PF04879">
    <property type="entry name" value="Molybdop_Fe4S4"/>
    <property type="match status" value="1"/>
</dbReference>
<evidence type="ECO:0000256" key="1">
    <source>
        <dbReference type="ARBA" id="ARBA00010312"/>
    </source>
</evidence>
<dbReference type="PANTHER" id="PTHR43742">
    <property type="entry name" value="TRIMETHYLAMINE-N-OXIDE REDUCTASE"/>
    <property type="match status" value="1"/>
</dbReference>